<dbReference type="AlphaFoldDB" id="A0A0G1REX6"/>
<accession>A0A0G1REX6</accession>
<sequence length="147" mass="16722">MPAKFETTLHAIQRYMERVAGRPLNSAVTSHRQIAKQEVLGLLELSQPDEQGDGRNGRFRYVYPNPKNPTLFLGVDGAKVTTVVTIDPKDIRARARDRREEKWLLRHGQGGMVPGNGQDAVRSFKRRRAELDKQVRTALAVFEEEEL</sequence>
<dbReference type="EMBL" id="LCNM01000015">
    <property type="protein sequence ID" value="KKU55874.1"/>
    <property type="molecule type" value="Genomic_DNA"/>
</dbReference>
<dbReference type="Proteomes" id="UP000034607">
    <property type="component" value="Unassembled WGS sequence"/>
</dbReference>
<proteinExistence type="predicted"/>
<gene>
    <name evidence="1" type="ORF">UX78_C0015G0021</name>
</gene>
<protein>
    <submittedName>
        <fullName evidence="1">Uncharacterized protein</fullName>
    </submittedName>
</protein>
<evidence type="ECO:0000313" key="1">
    <source>
        <dbReference type="EMBL" id="KKU55874.1"/>
    </source>
</evidence>
<organism evidence="1 2">
    <name type="scientific">Candidatus Amesbacteria bacterium GW2011_GWA2_47_11</name>
    <dbReference type="NCBI Taxonomy" id="1618357"/>
    <lineage>
        <taxon>Bacteria</taxon>
        <taxon>Candidatus Amesiibacteriota</taxon>
    </lineage>
</organism>
<reference evidence="1 2" key="1">
    <citation type="journal article" date="2015" name="Nature">
        <title>rRNA introns, odd ribosomes, and small enigmatic genomes across a large radiation of phyla.</title>
        <authorList>
            <person name="Brown C.T."/>
            <person name="Hug L.A."/>
            <person name="Thomas B.C."/>
            <person name="Sharon I."/>
            <person name="Castelle C.J."/>
            <person name="Singh A."/>
            <person name="Wilkins M.J."/>
            <person name="Williams K.H."/>
            <person name="Banfield J.F."/>
        </authorList>
    </citation>
    <scope>NUCLEOTIDE SEQUENCE [LARGE SCALE GENOMIC DNA]</scope>
</reference>
<evidence type="ECO:0000313" key="2">
    <source>
        <dbReference type="Proteomes" id="UP000034607"/>
    </source>
</evidence>
<comment type="caution">
    <text evidence="1">The sequence shown here is derived from an EMBL/GenBank/DDBJ whole genome shotgun (WGS) entry which is preliminary data.</text>
</comment>
<name>A0A0G1REX6_9BACT</name>